<keyword evidence="1 3" id="KW-0436">Ligase</keyword>
<dbReference type="GO" id="GO:0005737">
    <property type="term" value="C:cytoplasm"/>
    <property type="evidence" value="ECO:0007669"/>
    <property type="project" value="TreeGrafter"/>
</dbReference>
<dbReference type="EMBL" id="CP113797">
    <property type="protein sequence ID" value="WAL61952.1"/>
    <property type="molecule type" value="Genomic_DNA"/>
</dbReference>
<dbReference type="InterPro" id="IPR045864">
    <property type="entry name" value="aa-tRNA-synth_II/BPL/LPL"/>
</dbReference>
<keyword evidence="4" id="KW-1185">Reference proteome</keyword>
<sequence length="291" mass="31550">MSFDLQQLERSLNNTPVMINLLAESYQLQLKNSDFPAFQIQVFETVSSTNTIVWERLRQGAAGTVVIALQQQAGRGQRGHQWCSEPGGLYLSLGLTPQFPVAQAGQLTLGSAWGIAAILRGYGVPVGIKWLNDLVVDGYKLGGILTETRVAGEQIQQAVIGVGLNWRNPVPELAVNLRQVLASNELLEKIDRPSIDSLEGLAALVLHGLKLGYLHWQQRGSNSLVAAYEQLCVNCGHPITVEGQVGTIVGVTALGQLRVWLHSAATEIYLGADRVRLSYATSTSQQATMNP</sequence>
<evidence type="ECO:0000313" key="4">
    <source>
        <dbReference type="Proteomes" id="UP001163152"/>
    </source>
</evidence>
<dbReference type="GO" id="GO:0004077">
    <property type="term" value="F:biotin--[biotin carboxyl-carrier protein] ligase activity"/>
    <property type="evidence" value="ECO:0007669"/>
    <property type="project" value="UniProtKB-EC"/>
</dbReference>
<gene>
    <name evidence="3" type="ORF">OXH18_08195</name>
</gene>
<dbReference type="InterPro" id="IPR004143">
    <property type="entry name" value="BPL_LPL_catalytic"/>
</dbReference>
<dbReference type="PANTHER" id="PTHR12835:SF5">
    <property type="entry name" value="BIOTIN--PROTEIN LIGASE"/>
    <property type="match status" value="1"/>
</dbReference>
<dbReference type="CDD" id="cd16442">
    <property type="entry name" value="BPL"/>
    <property type="match status" value="1"/>
</dbReference>
<protein>
    <submittedName>
        <fullName evidence="3">Biotin--[acetyl-CoA-carboxylase] ligase</fullName>
        <ecNumber evidence="3">6.3.4.15</ecNumber>
    </submittedName>
</protein>
<dbReference type="PANTHER" id="PTHR12835">
    <property type="entry name" value="BIOTIN PROTEIN LIGASE"/>
    <property type="match status" value="1"/>
</dbReference>
<evidence type="ECO:0000256" key="1">
    <source>
        <dbReference type="ARBA" id="ARBA00022598"/>
    </source>
</evidence>
<evidence type="ECO:0000259" key="2">
    <source>
        <dbReference type="PROSITE" id="PS51733"/>
    </source>
</evidence>
<dbReference type="InterPro" id="IPR004408">
    <property type="entry name" value="Biotin_CoA_COase_ligase"/>
</dbReference>
<dbReference type="EC" id="6.3.4.15" evidence="3"/>
<feature type="domain" description="BPL/LPL catalytic" evidence="2">
    <location>
        <begin position="24"/>
        <end position="211"/>
    </location>
</feature>
<evidence type="ECO:0000313" key="3">
    <source>
        <dbReference type="EMBL" id="WAL61952.1"/>
    </source>
</evidence>
<dbReference type="Pfam" id="PF03099">
    <property type="entry name" value="BPL_LplA_LipB"/>
    <property type="match status" value="1"/>
</dbReference>
<dbReference type="PROSITE" id="PS51733">
    <property type="entry name" value="BPL_LPL_CATALYTIC"/>
    <property type="match status" value="1"/>
</dbReference>
<dbReference type="RefSeq" id="WP_268612025.1">
    <property type="nucleotide sequence ID" value="NZ_CP113797.1"/>
</dbReference>
<dbReference type="AlphaFoldDB" id="A0A9E9CB80"/>
<dbReference type="Gene3D" id="3.30.930.10">
    <property type="entry name" value="Bira Bifunctional Protein, Domain 2"/>
    <property type="match status" value="1"/>
</dbReference>
<dbReference type="KEGG" id="tsin:OXH18_08195"/>
<name>A0A9E9CB80_9CYAN</name>
<dbReference type="Proteomes" id="UP001163152">
    <property type="component" value="Chromosome"/>
</dbReference>
<dbReference type="NCBIfam" id="TIGR00121">
    <property type="entry name" value="birA_ligase"/>
    <property type="match status" value="1"/>
</dbReference>
<reference evidence="3" key="1">
    <citation type="submission" date="2022-12" db="EMBL/GenBank/DDBJ databases">
        <title>Polyphasic identification of a Novel Hot-Spring Cyanobacterium Ocullathermofonsia sinensis gen nov. sp. nov. and Genomic Insights on its Adaptations to the Thermal Habitat.</title>
        <authorList>
            <person name="Daroch M."/>
            <person name="Tang J."/>
            <person name="Jiang Y."/>
        </authorList>
    </citation>
    <scope>NUCLEOTIDE SEQUENCE</scope>
    <source>
        <strain evidence="3">PKUAC-SCTA174</strain>
    </source>
</reference>
<dbReference type="SUPFAM" id="SSF55681">
    <property type="entry name" value="Class II aaRS and biotin synthetases"/>
    <property type="match status" value="1"/>
</dbReference>
<proteinExistence type="predicted"/>
<organism evidence="3 4">
    <name type="scientific">Thermocoleostomius sinensis A174</name>
    <dbReference type="NCBI Taxonomy" id="2016057"/>
    <lineage>
        <taxon>Bacteria</taxon>
        <taxon>Bacillati</taxon>
        <taxon>Cyanobacteriota</taxon>
        <taxon>Cyanophyceae</taxon>
        <taxon>Oculatellales</taxon>
        <taxon>Oculatellaceae</taxon>
        <taxon>Thermocoleostomius</taxon>
    </lineage>
</organism>
<accession>A0A9E9CB80</accession>